<comment type="caution">
    <text evidence="2">The sequence shown here is derived from an EMBL/GenBank/DDBJ whole genome shotgun (WGS) entry which is preliminary data.</text>
</comment>
<dbReference type="EMBL" id="JAADJZ010000017">
    <property type="protein sequence ID" value="KAF2869238.1"/>
    <property type="molecule type" value="Genomic_DNA"/>
</dbReference>
<protein>
    <recommendedName>
        <fullName evidence="4">Glycoside hydrolase superfamily</fullName>
    </recommendedName>
</protein>
<reference evidence="2 3" key="1">
    <citation type="submission" date="2020-01" db="EMBL/GenBank/DDBJ databases">
        <authorList>
            <consortium name="DOE Joint Genome Institute"/>
            <person name="Haridas S."/>
            <person name="Albert R."/>
            <person name="Binder M."/>
            <person name="Bloem J."/>
            <person name="Labutti K."/>
            <person name="Salamov A."/>
            <person name="Andreopoulos B."/>
            <person name="Baker S.E."/>
            <person name="Barry K."/>
            <person name="Bills G."/>
            <person name="Bluhm B.H."/>
            <person name="Cannon C."/>
            <person name="Castanera R."/>
            <person name="Culley D.E."/>
            <person name="Daum C."/>
            <person name="Ezra D."/>
            <person name="Gonzalez J.B."/>
            <person name="Henrissat B."/>
            <person name="Kuo A."/>
            <person name="Liang C."/>
            <person name="Lipzen A."/>
            <person name="Lutzoni F."/>
            <person name="Magnuson J."/>
            <person name="Mondo S."/>
            <person name="Nolan M."/>
            <person name="Ohm R."/>
            <person name="Pangilinan J."/>
            <person name="Park H.-J.H."/>
            <person name="Ramirez L."/>
            <person name="Alfaro M."/>
            <person name="Sun H."/>
            <person name="Tritt A."/>
            <person name="Yoshinaga Y."/>
            <person name="Zwiers L.-H.L."/>
            <person name="Turgeon B.G."/>
            <person name="Goodwin S.B."/>
            <person name="Spatafora J.W."/>
            <person name="Crous P.W."/>
            <person name="Grigoriev I.V."/>
        </authorList>
    </citation>
    <scope>NUCLEOTIDE SEQUENCE [LARGE SCALE GENOMIC DNA]</scope>
    <source>
        <strain evidence="2 3">CBS 611.86</strain>
    </source>
</reference>
<proteinExistence type="predicted"/>
<evidence type="ECO:0000256" key="1">
    <source>
        <dbReference type="SAM" id="MobiDB-lite"/>
    </source>
</evidence>
<keyword evidence="3" id="KW-1185">Reference proteome</keyword>
<sequence length="341" mass="36829">MIDTEKERLKSSRQEYEESNNGPDGHSFQQNKMHWCTIFVALAAAAPALSAPVSSPQPASTSTPSHALWLWKSAEIIQDPAHLTKFLSVVANPDNAITRVHAHIDRNVANAEWGSFIEECGARGVAVEALMGDKQWVLGSTTAPQGPTLQRQLDWIEQYQTKASARAKFAGIHMDVEPWGLPGWEVKENAAHVQSLVGSLVAIADKVAHVANRLSITAAADLPFFATSVPCEDATLATCLLGYLDSVTFMTYRQTSAAVLDMATPLLKAVEKAHPGKPTWLAVETCEACDPEVAEISYTGKSVGDLMRDLAAVERNATAYSGFAGVAIHSYEDFVKLPLSV</sequence>
<dbReference type="Proteomes" id="UP000481861">
    <property type="component" value="Unassembled WGS sequence"/>
</dbReference>
<evidence type="ECO:0000313" key="3">
    <source>
        <dbReference type="Proteomes" id="UP000481861"/>
    </source>
</evidence>
<organism evidence="2 3">
    <name type="scientific">Massariosphaeria phaeospora</name>
    <dbReference type="NCBI Taxonomy" id="100035"/>
    <lineage>
        <taxon>Eukaryota</taxon>
        <taxon>Fungi</taxon>
        <taxon>Dikarya</taxon>
        <taxon>Ascomycota</taxon>
        <taxon>Pezizomycotina</taxon>
        <taxon>Dothideomycetes</taxon>
        <taxon>Pleosporomycetidae</taxon>
        <taxon>Pleosporales</taxon>
        <taxon>Pleosporales incertae sedis</taxon>
        <taxon>Massariosphaeria</taxon>
    </lineage>
</organism>
<feature type="region of interest" description="Disordered" evidence="1">
    <location>
        <begin position="1"/>
        <end position="27"/>
    </location>
</feature>
<evidence type="ECO:0000313" key="2">
    <source>
        <dbReference type="EMBL" id="KAF2869238.1"/>
    </source>
</evidence>
<evidence type="ECO:0008006" key="4">
    <source>
        <dbReference type="Google" id="ProtNLM"/>
    </source>
</evidence>
<name>A0A7C8M5I3_9PLEO</name>
<feature type="compositionally biased region" description="Basic and acidic residues" evidence="1">
    <location>
        <begin position="1"/>
        <end position="16"/>
    </location>
</feature>
<gene>
    <name evidence="2" type="ORF">BDV95DRAFT_621085</name>
</gene>
<dbReference type="AlphaFoldDB" id="A0A7C8M5I3"/>
<accession>A0A7C8M5I3</accession>
<dbReference type="OrthoDB" id="3716526at2759"/>